<evidence type="ECO:0000256" key="1">
    <source>
        <dbReference type="SAM" id="MobiDB-lite"/>
    </source>
</evidence>
<name>A0A2G9H5Y7_9LAMI</name>
<accession>A0A2G9H5Y7</accession>
<feature type="compositionally biased region" description="Polar residues" evidence="1">
    <location>
        <begin position="107"/>
        <end position="132"/>
    </location>
</feature>
<feature type="signal peptide" evidence="2">
    <location>
        <begin position="1"/>
        <end position="16"/>
    </location>
</feature>
<evidence type="ECO:0000313" key="3">
    <source>
        <dbReference type="EMBL" id="PIN12936.1"/>
    </source>
</evidence>
<evidence type="ECO:0000256" key="2">
    <source>
        <dbReference type="SAM" id="SignalP"/>
    </source>
</evidence>
<protein>
    <submittedName>
        <fullName evidence="3">Uncharacterized protein</fullName>
    </submittedName>
</protein>
<dbReference type="Proteomes" id="UP000231279">
    <property type="component" value="Unassembled WGS sequence"/>
</dbReference>
<comment type="caution">
    <text evidence="3">The sequence shown here is derived from an EMBL/GenBank/DDBJ whole genome shotgun (WGS) entry which is preliminary data.</text>
</comment>
<reference evidence="4" key="1">
    <citation type="journal article" date="2018" name="Gigascience">
        <title>Genome assembly of the Pink Ipe (Handroanthus impetiginosus, Bignoniaceae), a highly valued, ecologically keystone Neotropical timber forest tree.</title>
        <authorList>
            <person name="Silva-Junior O.B."/>
            <person name="Grattapaglia D."/>
            <person name="Novaes E."/>
            <person name="Collevatti R.G."/>
        </authorList>
    </citation>
    <scope>NUCLEOTIDE SEQUENCE [LARGE SCALE GENOMIC DNA]</scope>
    <source>
        <strain evidence="4">cv. UFG-1</strain>
    </source>
</reference>
<proteinExistence type="predicted"/>
<keyword evidence="4" id="KW-1185">Reference proteome</keyword>
<feature type="region of interest" description="Disordered" evidence="1">
    <location>
        <begin position="72"/>
        <end position="147"/>
    </location>
</feature>
<dbReference type="EMBL" id="NKXS01002582">
    <property type="protein sequence ID" value="PIN12936.1"/>
    <property type="molecule type" value="Genomic_DNA"/>
</dbReference>
<dbReference type="AlphaFoldDB" id="A0A2G9H5Y7"/>
<evidence type="ECO:0000313" key="4">
    <source>
        <dbReference type="Proteomes" id="UP000231279"/>
    </source>
</evidence>
<sequence>MIDIVRFSLLLPIVHLKIYIVVDYEETFCALCFHSKEDISPVALNNSLGLVPYLHVSPVGLPLSEATWDCTPGYHSSPKPTHDDHGGNRLACSSLEQQSFPKPPPISTAQRVTRGQLLKTTGADTSQQQRTKGTNKKAGRLASKPSR</sequence>
<feature type="chain" id="PRO_5013950284" evidence="2">
    <location>
        <begin position="17"/>
        <end position="147"/>
    </location>
</feature>
<gene>
    <name evidence="3" type="ORF">CDL12_14449</name>
</gene>
<keyword evidence="2" id="KW-0732">Signal</keyword>
<organism evidence="3 4">
    <name type="scientific">Handroanthus impetiginosus</name>
    <dbReference type="NCBI Taxonomy" id="429701"/>
    <lineage>
        <taxon>Eukaryota</taxon>
        <taxon>Viridiplantae</taxon>
        <taxon>Streptophyta</taxon>
        <taxon>Embryophyta</taxon>
        <taxon>Tracheophyta</taxon>
        <taxon>Spermatophyta</taxon>
        <taxon>Magnoliopsida</taxon>
        <taxon>eudicotyledons</taxon>
        <taxon>Gunneridae</taxon>
        <taxon>Pentapetalae</taxon>
        <taxon>asterids</taxon>
        <taxon>lamiids</taxon>
        <taxon>Lamiales</taxon>
        <taxon>Bignoniaceae</taxon>
        <taxon>Crescentiina</taxon>
        <taxon>Tabebuia alliance</taxon>
        <taxon>Handroanthus</taxon>
    </lineage>
</organism>